<dbReference type="Gene3D" id="1.10.10.10">
    <property type="entry name" value="Winged helix-like DNA-binding domain superfamily/Winged helix DNA-binding domain"/>
    <property type="match status" value="1"/>
</dbReference>
<keyword evidence="4" id="KW-0804">Transcription</keyword>
<dbReference type="InterPro" id="IPR058163">
    <property type="entry name" value="LysR-type_TF_proteobact-type"/>
</dbReference>
<comment type="caution">
    <text evidence="6">The sequence shown here is derived from an EMBL/GenBank/DDBJ whole genome shotgun (WGS) entry which is preliminary data.</text>
</comment>
<dbReference type="InterPro" id="IPR005119">
    <property type="entry name" value="LysR_subst-bd"/>
</dbReference>
<dbReference type="Proteomes" id="UP000431684">
    <property type="component" value="Unassembled WGS sequence"/>
</dbReference>
<dbReference type="RefSeq" id="WP_155707058.1">
    <property type="nucleotide sequence ID" value="NZ_BMWU01000014.1"/>
</dbReference>
<evidence type="ECO:0000259" key="5">
    <source>
        <dbReference type="PROSITE" id="PS50931"/>
    </source>
</evidence>
<dbReference type="GO" id="GO:0003700">
    <property type="term" value="F:DNA-binding transcription factor activity"/>
    <property type="evidence" value="ECO:0007669"/>
    <property type="project" value="InterPro"/>
</dbReference>
<dbReference type="SUPFAM" id="SSF46785">
    <property type="entry name" value="Winged helix' DNA-binding domain"/>
    <property type="match status" value="1"/>
</dbReference>
<gene>
    <name evidence="6" type="ORF">GJV26_01520</name>
</gene>
<evidence type="ECO:0000256" key="2">
    <source>
        <dbReference type="ARBA" id="ARBA00023015"/>
    </source>
</evidence>
<keyword evidence="2" id="KW-0805">Transcription regulation</keyword>
<dbReference type="OrthoDB" id="8885940at2"/>
<evidence type="ECO:0000313" key="7">
    <source>
        <dbReference type="Proteomes" id="UP000431684"/>
    </source>
</evidence>
<dbReference type="SUPFAM" id="SSF53850">
    <property type="entry name" value="Periplasmic binding protein-like II"/>
    <property type="match status" value="1"/>
</dbReference>
<dbReference type="GO" id="GO:0043565">
    <property type="term" value="F:sequence-specific DNA binding"/>
    <property type="evidence" value="ECO:0007669"/>
    <property type="project" value="TreeGrafter"/>
</dbReference>
<accession>A0A6I3X2W9</accession>
<dbReference type="PANTHER" id="PTHR30537:SF21">
    <property type="entry name" value="HTH-TYPE TRANSCRIPTIONAL REGULATOR SINR-RELATED"/>
    <property type="match status" value="1"/>
</dbReference>
<dbReference type="FunFam" id="1.10.10.10:FF:000001">
    <property type="entry name" value="LysR family transcriptional regulator"/>
    <property type="match status" value="1"/>
</dbReference>
<dbReference type="PROSITE" id="PS50931">
    <property type="entry name" value="HTH_LYSR"/>
    <property type="match status" value="1"/>
</dbReference>
<dbReference type="FunFam" id="3.40.190.290:FF:000001">
    <property type="entry name" value="Transcriptional regulator, LysR family"/>
    <property type="match status" value="1"/>
</dbReference>
<dbReference type="Gene3D" id="3.40.190.290">
    <property type="match status" value="1"/>
</dbReference>
<evidence type="ECO:0000256" key="3">
    <source>
        <dbReference type="ARBA" id="ARBA00023125"/>
    </source>
</evidence>
<dbReference type="EMBL" id="WNWM01000002">
    <property type="protein sequence ID" value="MUI11179.1"/>
    <property type="molecule type" value="Genomic_DNA"/>
</dbReference>
<evidence type="ECO:0000256" key="4">
    <source>
        <dbReference type="ARBA" id="ARBA00023163"/>
    </source>
</evidence>
<feature type="domain" description="HTH lysR-type" evidence="5">
    <location>
        <begin position="4"/>
        <end position="61"/>
    </location>
</feature>
<organism evidence="6 7">
    <name type="scientific">Pseudoduganella dura</name>
    <dbReference type="NCBI Taxonomy" id="321982"/>
    <lineage>
        <taxon>Bacteria</taxon>
        <taxon>Pseudomonadati</taxon>
        <taxon>Pseudomonadota</taxon>
        <taxon>Betaproteobacteria</taxon>
        <taxon>Burkholderiales</taxon>
        <taxon>Oxalobacteraceae</taxon>
        <taxon>Telluria group</taxon>
        <taxon>Pseudoduganella</taxon>
    </lineage>
</organism>
<name>A0A6I3X2W9_9BURK</name>
<keyword evidence="3" id="KW-0238">DNA-binding</keyword>
<dbReference type="Pfam" id="PF00126">
    <property type="entry name" value="HTH_1"/>
    <property type="match status" value="1"/>
</dbReference>
<dbReference type="CDD" id="cd08422">
    <property type="entry name" value="PBP2_CrgA_like"/>
    <property type="match status" value="1"/>
</dbReference>
<dbReference type="AlphaFoldDB" id="A0A6I3X2W9"/>
<dbReference type="PRINTS" id="PR00039">
    <property type="entry name" value="HTHLYSR"/>
</dbReference>
<dbReference type="PANTHER" id="PTHR30537">
    <property type="entry name" value="HTH-TYPE TRANSCRIPTIONAL REGULATOR"/>
    <property type="match status" value="1"/>
</dbReference>
<reference evidence="6 7" key="1">
    <citation type="submission" date="2019-11" db="EMBL/GenBank/DDBJ databases">
        <title>Draft Genome Sequences of Six Type Strains of the Genus Massilia.</title>
        <authorList>
            <person name="Miess H."/>
            <person name="Frediansyah A."/>
            <person name="Goeker M."/>
            <person name="Gross H."/>
        </authorList>
    </citation>
    <scope>NUCLEOTIDE SEQUENCE [LARGE SCALE GENOMIC DNA]</scope>
    <source>
        <strain evidence="6 7">DSM 17513</strain>
    </source>
</reference>
<evidence type="ECO:0000256" key="1">
    <source>
        <dbReference type="ARBA" id="ARBA00009437"/>
    </source>
</evidence>
<dbReference type="GO" id="GO:0006351">
    <property type="term" value="P:DNA-templated transcription"/>
    <property type="evidence" value="ECO:0007669"/>
    <property type="project" value="TreeGrafter"/>
</dbReference>
<comment type="similarity">
    <text evidence="1">Belongs to the LysR transcriptional regulatory family.</text>
</comment>
<proteinExistence type="inferred from homology"/>
<dbReference type="InterPro" id="IPR000847">
    <property type="entry name" value="LysR_HTH_N"/>
</dbReference>
<protein>
    <submittedName>
        <fullName evidence="6">LysR family transcriptional regulator</fullName>
    </submittedName>
</protein>
<evidence type="ECO:0000313" key="6">
    <source>
        <dbReference type="EMBL" id="MUI11179.1"/>
    </source>
</evidence>
<dbReference type="InterPro" id="IPR036390">
    <property type="entry name" value="WH_DNA-bd_sf"/>
</dbReference>
<keyword evidence="7" id="KW-1185">Reference proteome</keyword>
<dbReference type="InterPro" id="IPR036388">
    <property type="entry name" value="WH-like_DNA-bd_sf"/>
</dbReference>
<dbReference type="Pfam" id="PF03466">
    <property type="entry name" value="LysR_substrate"/>
    <property type="match status" value="1"/>
</dbReference>
<sequence>MQRVPYSLVEAFDAVVAQGGFARAAAVLNMTPSSVSRLVKALEQQLGVRLLNRTTRAMSLTEAGQRFHADSAAALAQLLGACERAAEGAGEPRGTLRVGAPVAFGRTHVVPHLAAFLARYPEVRVDLLITDRLVDIVAERIHVAIRIGRLEDSTLVSRKLLANRRILAASPGYVARHGMPATVEELGRHECLVSTVNHDGETWRLHGVQGERAVRPRGRVRSDNGDAVHRLAVDGMGICFRSAVSLEEDLRAGRLVHVLPAWTGRESGVYAIAPSRPMSPAARALSDFLAERWAGEGTPASAA</sequence>